<comment type="similarity">
    <text evidence="1">Belongs to the glycosyltransferase 10 family.</text>
</comment>
<evidence type="ECO:0000313" key="4">
    <source>
        <dbReference type="Proteomes" id="UP000693970"/>
    </source>
</evidence>
<proteinExistence type="inferred from homology"/>
<evidence type="ECO:0000256" key="1">
    <source>
        <dbReference type="RuleBase" id="RU003832"/>
    </source>
</evidence>
<keyword evidence="1" id="KW-0328">Glycosyltransferase</keyword>
<keyword evidence="4" id="KW-1185">Reference proteome</keyword>
<gene>
    <name evidence="3" type="ORF">IV203_009101</name>
</gene>
<dbReference type="Proteomes" id="UP000693970">
    <property type="component" value="Unassembled WGS sequence"/>
</dbReference>
<keyword evidence="1" id="KW-1133">Transmembrane helix</keyword>
<dbReference type="InterPro" id="IPR055270">
    <property type="entry name" value="Glyco_tran_10_C"/>
</dbReference>
<name>A0A9K3PMR7_9STRA</name>
<dbReference type="Pfam" id="PF00852">
    <property type="entry name" value="Glyco_transf_10"/>
    <property type="match status" value="1"/>
</dbReference>
<dbReference type="PANTHER" id="PTHR11929:SF194">
    <property type="entry name" value="ALPHA-(1,3)-FUCOSYLTRANSFERASE 10"/>
    <property type="match status" value="1"/>
</dbReference>
<keyword evidence="1" id="KW-0333">Golgi apparatus</keyword>
<dbReference type="OrthoDB" id="43306at2759"/>
<keyword evidence="1" id="KW-0812">Transmembrane</keyword>
<comment type="subcellular location">
    <subcellularLocation>
        <location evidence="1">Golgi apparatus</location>
        <location evidence="1">Golgi stack membrane</location>
        <topology evidence="1">Single-pass type II membrane protein</topology>
    </subcellularLocation>
</comment>
<feature type="transmembrane region" description="Helical" evidence="1">
    <location>
        <begin position="12"/>
        <end position="29"/>
    </location>
</feature>
<evidence type="ECO:0000259" key="2">
    <source>
        <dbReference type="Pfam" id="PF00852"/>
    </source>
</evidence>
<comment type="caution">
    <text evidence="3">The sequence shown here is derived from an EMBL/GenBank/DDBJ whole genome shotgun (WGS) entry which is preliminary data.</text>
</comment>
<dbReference type="EMBL" id="JAGRRH010000017">
    <property type="protein sequence ID" value="KAG7353053.1"/>
    <property type="molecule type" value="Genomic_DNA"/>
</dbReference>
<dbReference type="GO" id="GO:0032580">
    <property type="term" value="C:Golgi cisterna membrane"/>
    <property type="evidence" value="ECO:0007669"/>
    <property type="project" value="UniProtKB-SubCell"/>
</dbReference>
<feature type="domain" description="Fucosyltransferase C-terminal" evidence="2">
    <location>
        <begin position="229"/>
        <end position="392"/>
    </location>
</feature>
<dbReference type="EC" id="2.4.1.-" evidence="1"/>
<evidence type="ECO:0000313" key="3">
    <source>
        <dbReference type="EMBL" id="KAG7353053.1"/>
    </source>
</evidence>
<dbReference type="InterPro" id="IPR001503">
    <property type="entry name" value="Glyco_trans_10"/>
</dbReference>
<dbReference type="GO" id="GO:0046920">
    <property type="term" value="F:alpha-(1-&gt;3)-fucosyltransferase activity"/>
    <property type="evidence" value="ECO:0007669"/>
    <property type="project" value="TreeGrafter"/>
</dbReference>
<protein>
    <recommendedName>
        <fullName evidence="1">Fucosyltransferase</fullName>
        <ecNumber evidence="1">2.4.1.-</ecNumber>
    </recommendedName>
</protein>
<keyword evidence="1" id="KW-0808">Transferase</keyword>
<dbReference type="AlphaFoldDB" id="A0A9K3PMR7"/>
<reference evidence="3" key="1">
    <citation type="journal article" date="2021" name="Sci. Rep.">
        <title>Diploid genomic architecture of Nitzschia inconspicua, an elite biomass production diatom.</title>
        <authorList>
            <person name="Oliver A."/>
            <person name="Podell S."/>
            <person name="Pinowska A."/>
            <person name="Traller J.C."/>
            <person name="Smith S.R."/>
            <person name="McClure R."/>
            <person name="Beliaev A."/>
            <person name="Bohutskyi P."/>
            <person name="Hill E.A."/>
            <person name="Rabines A."/>
            <person name="Zheng H."/>
            <person name="Allen L.Z."/>
            <person name="Kuo A."/>
            <person name="Grigoriev I.V."/>
            <person name="Allen A.E."/>
            <person name="Hazlebeck D."/>
            <person name="Allen E.E."/>
        </authorList>
    </citation>
    <scope>NUCLEOTIDE SEQUENCE</scope>
    <source>
        <strain evidence="3">Hildebrandi</strain>
    </source>
</reference>
<accession>A0A9K3PMR7</accession>
<sequence length="596" mass="69481">MPKTFLLSLPKVLLIFLIVQLATLHWLHYHVLETDTTNIIVVEAGRQRDKPWKSFFSNFEIRERNVDVFNPWNREKFMCGTIIAPNSTTTLVLGGADCPEEMSFSRVFRTDPTINNKDVPPIVIHFLDKANKNQPHDVQCDVPCAVWPTGNPTVRDPAKIDGTPFQFAAYSMEGSGIYKALEIDPKAYQKYKYYATTSFQSEVPLSYYSPSMYNIRHPPVNFETAIKGASFVARNCNSISGREALLRDLIKQASSTDFRIESLSACMRNALPPNGVNLNNKTEVMRSYFFHFSFENQKTHDYVTEKLWGALESGTLPVYFGAPNIREHVPPRSIIIVEDFTSTKELVSHLIQLSIDERLYNKYHEWRKQPLPQSFRDKYDFTEVHSYCRVCRFSFAMKYGYGWDYHRQQVKPSALLRGETCLDEKGWMASPMREIWIHDNKRITSDEQQRERNCALNKKRSASIPGTSWTRTIWDHDLVTDVEINTKRETDNTENLLWQLQLLSNTTTVNHRQRIQKAEYDIFWIQDHTSRVIVVFNETVDWMDKPQSFFQVRIHKSLRARFIVEEIDRFHQNGAETQSYFASFMIDEFLHPLVVS</sequence>
<keyword evidence="1" id="KW-0472">Membrane</keyword>
<organism evidence="3 4">
    <name type="scientific">Nitzschia inconspicua</name>
    <dbReference type="NCBI Taxonomy" id="303405"/>
    <lineage>
        <taxon>Eukaryota</taxon>
        <taxon>Sar</taxon>
        <taxon>Stramenopiles</taxon>
        <taxon>Ochrophyta</taxon>
        <taxon>Bacillariophyta</taxon>
        <taxon>Bacillariophyceae</taxon>
        <taxon>Bacillariophycidae</taxon>
        <taxon>Bacillariales</taxon>
        <taxon>Bacillariaceae</taxon>
        <taxon>Nitzschia</taxon>
    </lineage>
</organism>
<reference evidence="3" key="2">
    <citation type="submission" date="2021-04" db="EMBL/GenBank/DDBJ databases">
        <authorList>
            <person name="Podell S."/>
        </authorList>
    </citation>
    <scope>NUCLEOTIDE SEQUENCE</scope>
    <source>
        <strain evidence="3">Hildebrandi</strain>
    </source>
</reference>
<dbReference type="PANTHER" id="PTHR11929">
    <property type="entry name" value="ALPHA- 1,3 -FUCOSYLTRANSFERASE"/>
    <property type="match status" value="1"/>
</dbReference>